<dbReference type="AlphaFoldDB" id="A0A9P7RI79"/>
<sequence length="1078" mass="118176">MAKTIKHPISFVAFQQQGANRPGIGHLDTESQNIQPLSFNSGKAVENLYQVIVAGEQTYLAAGPVLHVHDVKLLPPISGRDILAVGKNYMEHAKEFNSSGYDSSDKVDLPSHPVIFTKRATSIIANGEELHIHKGFTGSADYEGEIGVIISKPGYQIQEDEAWNYVWGYTIINDVTARERQRDHKQFYIGKSADTFCPMGPSAVQKEDLPDWGRSLRLQTHVNGELRQDATAKDLIFSIPHLIRTLSAGQTLQPGDVIATGTPAGVGIGKAPPVFLKPGDELAVTIAGLGTLRNRVADHSQMNPTEQKIKERSMDLFRLDNSEKSKQAQFGLNRNIGRFGAGYQRIGVGKDPIILVHGLGGTKDYWLPLITSLELGNSASVHVYDFAGHGLTPTHPLETITVDSLTQDLSGVFSLAEADSGTSPATLIAHSHGCLIAINYALAHPGHVKKLILFGPPPLPLHSSIKDQLINFAALARTQGLSKIMEDVVATQVSGHTKKTSPLAVAAVRLSIAGQDPEAYAKACSAFASADAIDLKKVETETLLITGQDDSVSSPAVVEDYVQKINGSRKVVLPNVGHWHIFEDFAGVALDMFGGLWSMAFTTCVAALFYFFVKFYAARQTIWRMQKAGLPMPAYSSLGGHFPLIKRIMGTLPSDSIIHNIMWKISEDYSNGIFYLSLWPFSGTMMVLADADAASQLDSLALGKGLDIIDPIEKVTGGKSLLTMKGDEWKHWRRLFNPGFSAGYMMGLTSAIADEVGIFRQKLLAKCATGQSEMFLLEDLTLKMTFDIIGSVVLLTERSGSLSNLNDTTRSKSIASLFIDDYLKELGEENLGKRENPDTTQKIKQIITPQVRLFLFAGHDTTSSTLLYCYYLLSRSPEIISRTIAEHNDVFGTDPSQVQDKIHKDPQLLNMIPYTVAFIKEVLRIFAPAGAMRQGRSDVQIVDADGHVLPTEGCNVWTLVQAIHHNPKYWKDPDACIPERWLVGPGDPLYPHKGAWRPFEWGPRNCIGQTLAMLELRIALVMTVREFVIKPAYEDWDKLHPKSGIRSVKGNRAYQAVKGGGGAHPADGFPVRIGLRSC</sequence>
<dbReference type="Pfam" id="PF00067">
    <property type="entry name" value="p450"/>
    <property type="match status" value="2"/>
</dbReference>
<evidence type="ECO:0000313" key="7">
    <source>
        <dbReference type="EMBL" id="KAG7058552.1"/>
    </source>
</evidence>
<name>A0A9P7RI79_9PEZI</name>
<dbReference type="SUPFAM" id="SSF56529">
    <property type="entry name" value="FAH"/>
    <property type="match status" value="1"/>
</dbReference>
<comment type="caution">
    <text evidence="7">The sequence shown here is derived from an EMBL/GenBank/DDBJ whole genome shotgun (WGS) entry which is preliminary data.</text>
</comment>
<dbReference type="InterPro" id="IPR001128">
    <property type="entry name" value="Cyt_P450"/>
</dbReference>
<dbReference type="GO" id="GO:0050163">
    <property type="term" value="F:oxaloacetate tautomerase activity"/>
    <property type="evidence" value="ECO:0007669"/>
    <property type="project" value="UniProtKB-ARBA"/>
</dbReference>
<dbReference type="Pfam" id="PF12697">
    <property type="entry name" value="Abhydrolase_6"/>
    <property type="match status" value="1"/>
</dbReference>
<dbReference type="Proteomes" id="UP000699042">
    <property type="component" value="Unassembled WGS sequence"/>
</dbReference>
<dbReference type="GO" id="GO:0016705">
    <property type="term" value="F:oxidoreductase activity, acting on paired donors, with incorporation or reduction of molecular oxygen"/>
    <property type="evidence" value="ECO:0007669"/>
    <property type="project" value="InterPro"/>
</dbReference>
<feature type="domain" description="AB hydrolase-1" evidence="6">
    <location>
        <begin position="353"/>
        <end position="588"/>
    </location>
</feature>
<dbReference type="PANTHER" id="PTHR11820">
    <property type="entry name" value="ACYLPYRUVASE"/>
    <property type="match status" value="1"/>
</dbReference>
<protein>
    <submittedName>
        <fullName evidence="7">Fumarylacetoacetate hydrolase</fullName>
    </submittedName>
</protein>
<dbReference type="Gene3D" id="1.10.630.10">
    <property type="entry name" value="Cytochrome P450"/>
    <property type="match status" value="2"/>
</dbReference>
<keyword evidence="4" id="KW-1133">Transmembrane helix</keyword>
<evidence type="ECO:0000256" key="2">
    <source>
        <dbReference type="ARBA" id="ARBA00022723"/>
    </source>
</evidence>
<keyword evidence="8" id="KW-1185">Reference proteome</keyword>
<dbReference type="PRINTS" id="PR00385">
    <property type="entry name" value="P450"/>
</dbReference>
<feature type="transmembrane region" description="Helical" evidence="4">
    <location>
        <begin position="596"/>
        <end position="617"/>
    </location>
</feature>
<comment type="similarity">
    <text evidence="1">Belongs to the FAH family.</text>
</comment>
<evidence type="ECO:0000313" key="8">
    <source>
        <dbReference type="Proteomes" id="UP000699042"/>
    </source>
</evidence>
<dbReference type="GO" id="GO:0006107">
    <property type="term" value="P:oxaloacetate metabolic process"/>
    <property type="evidence" value="ECO:0007669"/>
    <property type="project" value="UniProtKB-ARBA"/>
</dbReference>
<keyword evidence="7" id="KW-0378">Hydrolase</keyword>
<dbReference type="GO" id="GO:0004497">
    <property type="term" value="F:monooxygenase activity"/>
    <property type="evidence" value="ECO:0007669"/>
    <property type="project" value="InterPro"/>
</dbReference>
<comment type="cofactor">
    <cofactor evidence="3">
        <name>heme</name>
        <dbReference type="ChEBI" id="CHEBI:30413"/>
    </cofactor>
</comment>
<evidence type="ECO:0000256" key="1">
    <source>
        <dbReference type="ARBA" id="ARBA00010211"/>
    </source>
</evidence>
<dbReference type="GO" id="GO:0020037">
    <property type="term" value="F:heme binding"/>
    <property type="evidence" value="ECO:0007669"/>
    <property type="project" value="InterPro"/>
</dbReference>
<keyword evidence="3" id="KW-0349">Heme</keyword>
<keyword evidence="3" id="KW-0408">Iron</keyword>
<dbReference type="EMBL" id="JAESDN010000001">
    <property type="protein sequence ID" value="KAG7058552.1"/>
    <property type="molecule type" value="Genomic_DNA"/>
</dbReference>
<accession>A0A9P7RI79</accession>
<evidence type="ECO:0000259" key="6">
    <source>
        <dbReference type="Pfam" id="PF12697"/>
    </source>
</evidence>
<dbReference type="GO" id="GO:0018773">
    <property type="term" value="F:acetylpyruvate hydrolase activity"/>
    <property type="evidence" value="ECO:0007669"/>
    <property type="project" value="TreeGrafter"/>
</dbReference>
<dbReference type="InterPro" id="IPR011234">
    <property type="entry name" value="Fumarylacetoacetase-like_C"/>
</dbReference>
<organism evidence="7 8">
    <name type="scientific">Colletotrichum scovillei</name>
    <dbReference type="NCBI Taxonomy" id="1209932"/>
    <lineage>
        <taxon>Eukaryota</taxon>
        <taxon>Fungi</taxon>
        <taxon>Dikarya</taxon>
        <taxon>Ascomycota</taxon>
        <taxon>Pezizomycotina</taxon>
        <taxon>Sordariomycetes</taxon>
        <taxon>Hypocreomycetidae</taxon>
        <taxon>Glomerellales</taxon>
        <taxon>Glomerellaceae</taxon>
        <taxon>Colletotrichum</taxon>
        <taxon>Colletotrichum acutatum species complex</taxon>
    </lineage>
</organism>
<dbReference type="PRINTS" id="PR00463">
    <property type="entry name" value="EP450I"/>
</dbReference>
<evidence type="ECO:0000256" key="3">
    <source>
        <dbReference type="PIRSR" id="PIRSR602401-1"/>
    </source>
</evidence>
<dbReference type="SUPFAM" id="SSF53474">
    <property type="entry name" value="alpha/beta-Hydrolases"/>
    <property type="match status" value="1"/>
</dbReference>
<keyword evidence="2 3" id="KW-0479">Metal-binding</keyword>
<dbReference type="SUPFAM" id="SSF48264">
    <property type="entry name" value="Cytochrome P450"/>
    <property type="match status" value="1"/>
</dbReference>
<dbReference type="InterPro" id="IPR036396">
    <property type="entry name" value="Cyt_P450_sf"/>
</dbReference>
<gene>
    <name evidence="7" type="ORF">JMJ77_005925</name>
</gene>
<dbReference type="InterPro" id="IPR000073">
    <property type="entry name" value="AB_hydrolase_1"/>
</dbReference>
<dbReference type="InterPro" id="IPR029058">
    <property type="entry name" value="AB_hydrolase_fold"/>
</dbReference>
<dbReference type="CDD" id="cd11051">
    <property type="entry name" value="CYP59-like"/>
    <property type="match status" value="1"/>
</dbReference>
<keyword evidence="4" id="KW-0812">Transmembrane</keyword>
<dbReference type="PANTHER" id="PTHR11820:SF7">
    <property type="entry name" value="ACYLPYRUVASE FAHD1, MITOCHONDRIAL"/>
    <property type="match status" value="1"/>
</dbReference>
<dbReference type="GO" id="GO:0005506">
    <property type="term" value="F:iron ion binding"/>
    <property type="evidence" value="ECO:0007669"/>
    <property type="project" value="InterPro"/>
</dbReference>
<evidence type="ECO:0000256" key="4">
    <source>
        <dbReference type="SAM" id="Phobius"/>
    </source>
</evidence>
<reference evidence="7" key="1">
    <citation type="submission" date="2021-05" db="EMBL/GenBank/DDBJ databases">
        <title>Comparative genomics of three Colletotrichum scovillei strains and genetic complementation revealed genes involved fungal growth and virulence on chili pepper.</title>
        <authorList>
            <person name="Hsieh D.-K."/>
            <person name="Chuang S.-C."/>
            <person name="Chen C.-Y."/>
            <person name="Chao Y.-T."/>
            <person name="Lu M.-Y.J."/>
            <person name="Lee M.-H."/>
            <person name="Shih M.-C."/>
        </authorList>
    </citation>
    <scope>NUCLEOTIDE SEQUENCE</scope>
    <source>
        <strain evidence="7">Coll-153</strain>
    </source>
</reference>
<proteinExistence type="inferred from homology"/>
<dbReference type="Pfam" id="PF01557">
    <property type="entry name" value="FAA_hydrolase"/>
    <property type="match status" value="1"/>
</dbReference>
<dbReference type="InterPro" id="IPR036663">
    <property type="entry name" value="Fumarylacetoacetase_C_sf"/>
</dbReference>
<dbReference type="InterPro" id="IPR002401">
    <property type="entry name" value="Cyt_P450_E_grp-I"/>
</dbReference>
<feature type="domain" description="Fumarylacetoacetase-like C-terminal" evidence="5">
    <location>
        <begin position="82"/>
        <end position="296"/>
    </location>
</feature>
<dbReference type="FunFam" id="3.90.850.10:FF:000002">
    <property type="entry name" value="2-hydroxyhepta-2,4-diene-1,7-dioate isomerase"/>
    <property type="match status" value="1"/>
</dbReference>
<dbReference type="Gene3D" id="3.40.50.1820">
    <property type="entry name" value="alpha/beta hydrolase"/>
    <property type="match status" value="1"/>
</dbReference>
<feature type="binding site" description="axial binding residue" evidence="3">
    <location>
        <position position="1006"/>
    </location>
    <ligand>
        <name>heme</name>
        <dbReference type="ChEBI" id="CHEBI:30413"/>
    </ligand>
    <ligandPart>
        <name>Fe</name>
        <dbReference type="ChEBI" id="CHEBI:18248"/>
    </ligandPart>
</feature>
<dbReference type="Gene3D" id="3.90.850.10">
    <property type="entry name" value="Fumarylacetoacetase-like, C-terminal domain"/>
    <property type="match status" value="1"/>
</dbReference>
<evidence type="ECO:0000259" key="5">
    <source>
        <dbReference type="Pfam" id="PF01557"/>
    </source>
</evidence>
<keyword evidence="4" id="KW-0472">Membrane</keyword>